<protein>
    <recommendedName>
        <fullName evidence="3">YdhG-like domain-containing protein</fullName>
    </recommendedName>
</protein>
<organism evidence="1 2">
    <name type="scientific">Streptomyces ovatisporus</name>
    <dbReference type="NCBI Taxonomy" id="1128682"/>
    <lineage>
        <taxon>Bacteria</taxon>
        <taxon>Bacillati</taxon>
        <taxon>Actinomycetota</taxon>
        <taxon>Actinomycetes</taxon>
        <taxon>Kitasatosporales</taxon>
        <taxon>Streptomycetaceae</taxon>
        <taxon>Streptomyces</taxon>
    </lineage>
</organism>
<accession>A0ABV9A1L8</accession>
<name>A0ABV9A1L8_9ACTN</name>
<reference evidence="2" key="1">
    <citation type="journal article" date="2019" name="Int. J. Syst. Evol. Microbiol.">
        <title>The Global Catalogue of Microorganisms (GCM) 10K type strain sequencing project: providing services to taxonomists for standard genome sequencing and annotation.</title>
        <authorList>
            <consortium name="The Broad Institute Genomics Platform"/>
            <consortium name="The Broad Institute Genome Sequencing Center for Infectious Disease"/>
            <person name="Wu L."/>
            <person name="Ma J."/>
        </authorList>
    </citation>
    <scope>NUCLEOTIDE SEQUENCE [LARGE SCALE GENOMIC DNA]</scope>
    <source>
        <strain evidence="2">CGMCC 4.7357</strain>
    </source>
</reference>
<dbReference type="Gene3D" id="3.90.1150.200">
    <property type="match status" value="1"/>
</dbReference>
<dbReference type="EMBL" id="JBHSFH010000003">
    <property type="protein sequence ID" value="MFC4492946.1"/>
    <property type="molecule type" value="Genomic_DNA"/>
</dbReference>
<gene>
    <name evidence="1" type="ORF">ACFPA8_02195</name>
</gene>
<proteinExistence type="predicted"/>
<dbReference type="RefSeq" id="WP_386441395.1">
    <property type="nucleotide sequence ID" value="NZ_JBHSFH010000003.1"/>
</dbReference>
<dbReference type="SUPFAM" id="SSF159888">
    <property type="entry name" value="YdhG-like"/>
    <property type="match status" value="1"/>
</dbReference>
<evidence type="ECO:0000313" key="1">
    <source>
        <dbReference type="EMBL" id="MFC4492946.1"/>
    </source>
</evidence>
<keyword evidence="2" id="KW-1185">Reference proteome</keyword>
<evidence type="ECO:0000313" key="2">
    <source>
        <dbReference type="Proteomes" id="UP001595997"/>
    </source>
</evidence>
<evidence type="ECO:0008006" key="3">
    <source>
        <dbReference type="Google" id="ProtNLM"/>
    </source>
</evidence>
<comment type="caution">
    <text evidence="1">The sequence shown here is derived from an EMBL/GenBank/DDBJ whole genome shotgun (WGS) entry which is preliminary data.</text>
</comment>
<dbReference type="Proteomes" id="UP001595997">
    <property type="component" value="Unassembled WGS sequence"/>
</dbReference>
<sequence length="115" mass="12597">MKRPPEVDTWIAELAPADREIYEAVESVILSTGLVDEIVYSYKLPTFKHGKLPVTVATWKGGISLAARSAAPIEAFRAKHPEITGGKISVQFRRDAELPIDDLAELVRAALMPPS</sequence>